<reference evidence="4 5" key="1">
    <citation type="submission" date="2020-07" db="EMBL/GenBank/DDBJ databases">
        <title>Sequencing the genomes of 1000 actinobacteria strains.</title>
        <authorList>
            <person name="Klenk H.-P."/>
        </authorList>
    </citation>
    <scope>NUCLEOTIDE SEQUENCE [LARGE SCALE GENOMIC DNA]</scope>
    <source>
        <strain evidence="4 5">DSM 21350</strain>
    </source>
</reference>
<dbReference type="InterPro" id="IPR035965">
    <property type="entry name" value="PAS-like_dom_sf"/>
</dbReference>
<dbReference type="SMART" id="SM00331">
    <property type="entry name" value="PP2C_SIG"/>
    <property type="match status" value="1"/>
</dbReference>
<dbReference type="NCBIfam" id="TIGR00229">
    <property type="entry name" value="sensory_box"/>
    <property type="match status" value="1"/>
</dbReference>
<evidence type="ECO:0000313" key="5">
    <source>
        <dbReference type="Proteomes" id="UP000535511"/>
    </source>
</evidence>
<dbReference type="AlphaFoldDB" id="A0A7Y9E3L6"/>
<comment type="caution">
    <text evidence="4">The sequence shown here is derived from an EMBL/GenBank/DDBJ whole genome shotgun (WGS) entry which is preliminary data.</text>
</comment>
<dbReference type="Pfam" id="PF07228">
    <property type="entry name" value="SpoIIE"/>
    <property type="match status" value="1"/>
</dbReference>
<sequence>MAPVPVASTSAWLPSRRLLDGLSVAAVAVDAAGTVIYCNDASVSLFGSSESELRGAPLATTLFADTDRDAAQQVLTRALTGAAWNGDLRLTVAGGRAREMSTSWSPVNDGLRTTGVLLLAEDTHAGEPDEGTSPTAYARLLTRRLNRLAAVTADLLAATSVEGVARVVTDHMTDAAGATVGSISLLVDDDTLALIGVRGVTDAVASRWSTFPVTDSNPASEAVRTGKPVIVEGRAEMTARFPDLAGGSSEVSTACLPLLVAGRPLGAVTLAFPGRRRVDGPELLFLRLLADICAHAIDRIRAQEEAADREAKLAFLADASARLASDLDYESTLVAVAEAAVPWFADWCAIALEDDGRLRNLSVAHAQPDSAPLVAELEEKYPADPESGQGGYQVLRTGQSLLVPEVTDEMLVLAARDEAHLRLVRKLNLRSVLSCPLKVHDRVLGVVTWVAGESGRRFSADDLAFGEDLAHRAAVAIDNAQLHSQVRDVALQLQRAVLPERLPETPGWGTAVAYLPAGRTDAGGDFYDVVPLAGDRLALFVGDVMGRGVQAASVMAQMRSAIRTLVAIDPDPATVMSRLDDVFERLDLEHLVTLAYAVADRGRGTLDVINAGHPAPLLLRPGSEVAIVRADETMLLGAGRGTRGVVTLPYAPGDAVLLYTDGLIERRGEDTDTGMDRLIAAARGLGRSEDLTAALAAVVEEVRDPTRDDDVAALVVRREA</sequence>
<dbReference type="InterPro" id="IPR013767">
    <property type="entry name" value="PAS_fold"/>
</dbReference>
<dbReference type="Gene3D" id="3.30.450.20">
    <property type="entry name" value="PAS domain"/>
    <property type="match status" value="1"/>
</dbReference>
<dbReference type="RefSeq" id="WP_179662318.1">
    <property type="nucleotide sequence ID" value="NZ_JACCBG010000001.1"/>
</dbReference>
<dbReference type="CDD" id="cd00130">
    <property type="entry name" value="PAS"/>
    <property type="match status" value="1"/>
</dbReference>
<dbReference type="GO" id="GO:0006355">
    <property type="term" value="P:regulation of DNA-templated transcription"/>
    <property type="evidence" value="ECO:0007669"/>
    <property type="project" value="InterPro"/>
</dbReference>
<dbReference type="Proteomes" id="UP000535511">
    <property type="component" value="Unassembled WGS sequence"/>
</dbReference>
<dbReference type="InterPro" id="IPR001932">
    <property type="entry name" value="PPM-type_phosphatase-like_dom"/>
</dbReference>
<organism evidence="4 5">
    <name type="scientific">Nocardioides panaciterrulae</name>
    <dbReference type="NCBI Taxonomy" id="661492"/>
    <lineage>
        <taxon>Bacteria</taxon>
        <taxon>Bacillati</taxon>
        <taxon>Actinomycetota</taxon>
        <taxon>Actinomycetes</taxon>
        <taxon>Propionibacteriales</taxon>
        <taxon>Nocardioidaceae</taxon>
        <taxon>Nocardioides</taxon>
    </lineage>
</organism>
<dbReference type="EMBL" id="JACCBG010000001">
    <property type="protein sequence ID" value="NYD40425.1"/>
    <property type="molecule type" value="Genomic_DNA"/>
</dbReference>
<feature type="domain" description="PAS" evidence="2">
    <location>
        <begin position="16"/>
        <end position="82"/>
    </location>
</feature>
<dbReference type="InterPro" id="IPR003018">
    <property type="entry name" value="GAF"/>
</dbReference>
<dbReference type="SUPFAM" id="SSF55781">
    <property type="entry name" value="GAF domain-like"/>
    <property type="match status" value="2"/>
</dbReference>
<dbReference type="InterPro" id="IPR036457">
    <property type="entry name" value="PPM-type-like_dom_sf"/>
</dbReference>
<dbReference type="PANTHER" id="PTHR43156">
    <property type="entry name" value="STAGE II SPORULATION PROTEIN E-RELATED"/>
    <property type="match status" value="1"/>
</dbReference>
<name>A0A7Y9E3L6_9ACTN</name>
<dbReference type="PANTHER" id="PTHR43156:SF2">
    <property type="entry name" value="STAGE II SPORULATION PROTEIN E"/>
    <property type="match status" value="1"/>
</dbReference>
<dbReference type="SMART" id="SM00091">
    <property type="entry name" value="PAS"/>
    <property type="match status" value="1"/>
</dbReference>
<dbReference type="Pfam" id="PF01590">
    <property type="entry name" value="GAF"/>
    <property type="match status" value="1"/>
</dbReference>
<dbReference type="Pfam" id="PF13185">
    <property type="entry name" value="GAF_2"/>
    <property type="match status" value="1"/>
</dbReference>
<dbReference type="Gene3D" id="3.30.450.40">
    <property type="match status" value="2"/>
</dbReference>
<dbReference type="Gene3D" id="3.60.40.10">
    <property type="entry name" value="PPM-type phosphatase domain"/>
    <property type="match status" value="1"/>
</dbReference>
<dbReference type="PROSITE" id="PS50112">
    <property type="entry name" value="PAS"/>
    <property type="match status" value="1"/>
</dbReference>
<evidence type="ECO:0000256" key="1">
    <source>
        <dbReference type="ARBA" id="ARBA00022801"/>
    </source>
</evidence>
<dbReference type="SMART" id="SM00065">
    <property type="entry name" value="GAF"/>
    <property type="match status" value="2"/>
</dbReference>
<evidence type="ECO:0000313" key="4">
    <source>
        <dbReference type="EMBL" id="NYD40425.1"/>
    </source>
</evidence>
<dbReference type="Pfam" id="PF00989">
    <property type="entry name" value="PAS"/>
    <property type="match status" value="1"/>
</dbReference>
<dbReference type="SUPFAM" id="SSF81606">
    <property type="entry name" value="PP2C-like"/>
    <property type="match status" value="1"/>
</dbReference>
<accession>A0A7Y9E3L6</accession>
<gene>
    <name evidence="4" type="ORF">BJZ21_000508</name>
</gene>
<dbReference type="InterPro" id="IPR052016">
    <property type="entry name" value="Bact_Sigma-Reg"/>
</dbReference>
<dbReference type="SUPFAM" id="SSF55785">
    <property type="entry name" value="PYP-like sensor domain (PAS domain)"/>
    <property type="match status" value="1"/>
</dbReference>
<evidence type="ECO:0000259" key="2">
    <source>
        <dbReference type="PROSITE" id="PS50112"/>
    </source>
</evidence>
<dbReference type="GO" id="GO:0016791">
    <property type="term" value="F:phosphatase activity"/>
    <property type="evidence" value="ECO:0007669"/>
    <property type="project" value="TreeGrafter"/>
</dbReference>
<dbReference type="InterPro" id="IPR000014">
    <property type="entry name" value="PAS"/>
</dbReference>
<protein>
    <submittedName>
        <fullName evidence="4">PAS domain S-box-containing protein</fullName>
    </submittedName>
</protein>
<keyword evidence="5" id="KW-1185">Reference proteome</keyword>
<keyword evidence="1" id="KW-0378">Hydrolase</keyword>
<dbReference type="InterPro" id="IPR029016">
    <property type="entry name" value="GAF-like_dom_sf"/>
</dbReference>
<proteinExistence type="predicted"/>
<evidence type="ECO:0000259" key="3">
    <source>
        <dbReference type="PROSITE" id="PS51746"/>
    </source>
</evidence>
<dbReference type="PROSITE" id="PS51746">
    <property type="entry name" value="PPM_2"/>
    <property type="match status" value="1"/>
</dbReference>
<feature type="domain" description="PPM-type phosphatase" evidence="3">
    <location>
        <begin position="509"/>
        <end position="718"/>
    </location>
</feature>